<dbReference type="EMBL" id="GBRH01241333">
    <property type="protein sequence ID" value="JAD56562.1"/>
    <property type="molecule type" value="Transcribed_RNA"/>
</dbReference>
<sequence length="42" mass="4949">MQIATHPSNVSFSSLNVSFLLLETTCLDELYWDEYKFTNDQF</sequence>
<protein>
    <submittedName>
        <fullName evidence="1">Uncharacterized protein</fullName>
    </submittedName>
</protein>
<reference evidence="1" key="1">
    <citation type="submission" date="2014-09" db="EMBL/GenBank/DDBJ databases">
        <authorList>
            <person name="Magalhaes I.L.F."/>
            <person name="Oliveira U."/>
            <person name="Santos F.R."/>
            <person name="Vidigal T.H.D.A."/>
            <person name="Brescovit A.D."/>
            <person name="Santos A.J."/>
        </authorList>
    </citation>
    <scope>NUCLEOTIDE SEQUENCE</scope>
    <source>
        <tissue evidence="1">Shoot tissue taken approximately 20 cm above the soil surface</tissue>
    </source>
</reference>
<organism evidence="1">
    <name type="scientific">Arundo donax</name>
    <name type="common">Giant reed</name>
    <name type="synonym">Donax arundinaceus</name>
    <dbReference type="NCBI Taxonomy" id="35708"/>
    <lineage>
        <taxon>Eukaryota</taxon>
        <taxon>Viridiplantae</taxon>
        <taxon>Streptophyta</taxon>
        <taxon>Embryophyta</taxon>
        <taxon>Tracheophyta</taxon>
        <taxon>Spermatophyta</taxon>
        <taxon>Magnoliopsida</taxon>
        <taxon>Liliopsida</taxon>
        <taxon>Poales</taxon>
        <taxon>Poaceae</taxon>
        <taxon>PACMAD clade</taxon>
        <taxon>Arundinoideae</taxon>
        <taxon>Arundineae</taxon>
        <taxon>Arundo</taxon>
    </lineage>
</organism>
<evidence type="ECO:0000313" key="1">
    <source>
        <dbReference type="EMBL" id="JAD56562.1"/>
    </source>
</evidence>
<accession>A0A0A9BB97</accession>
<name>A0A0A9BB97_ARUDO</name>
<proteinExistence type="predicted"/>
<dbReference type="AlphaFoldDB" id="A0A0A9BB97"/>
<reference evidence="1" key="2">
    <citation type="journal article" date="2015" name="Data Brief">
        <title>Shoot transcriptome of the giant reed, Arundo donax.</title>
        <authorList>
            <person name="Barrero R.A."/>
            <person name="Guerrero F.D."/>
            <person name="Moolhuijzen P."/>
            <person name="Goolsby J.A."/>
            <person name="Tidwell J."/>
            <person name="Bellgard S.E."/>
            <person name="Bellgard M.I."/>
        </authorList>
    </citation>
    <scope>NUCLEOTIDE SEQUENCE</scope>
    <source>
        <tissue evidence="1">Shoot tissue taken approximately 20 cm above the soil surface</tissue>
    </source>
</reference>